<dbReference type="Proteomes" id="UP000198815">
    <property type="component" value="Unassembled WGS sequence"/>
</dbReference>
<keyword evidence="2" id="KW-0812">Transmembrane</keyword>
<dbReference type="AlphaFoldDB" id="A0A1H9Q3Z6"/>
<name>A0A1H9Q3Z6_9ACTN</name>
<evidence type="ECO:0000256" key="1">
    <source>
        <dbReference type="SAM" id="MobiDB-lite"/>
    </source>
</evidence>
<feature type="transmembrane region" description="Helical" evidence="2">
    <location>
        <begin position="72"/>
        <end position="93"/>
    </location>
</feature>
<sequence>MIDDVMAPAHARRFARLSLVAGMLGMIAGAACLAWPGHSVWVVTLLVAAALFAAAAATLISGLRVRRAHGSGALMATGTFGIVVALLIAWHPAMSTSLLVSFVGLVLGGAGLGLVWLAGAWRVISGRWAMAQGAVGAVAVLLGVYLLLAPAPAARVLGVLLGLASILLGAAFVLLAAKLRQISRSASGAGSGTPDPRSVTIEGEVVDPPAPGPH</sequence>
<feature type="transmembrane region" description="Helical" evidence="2">
    <location>
        <begin position="154"/>
        <end position="177"/>
    </location>
</feature>
<reference evidence="3 4" key="1">
    <citation type="submission" date="2016-10" db="EMBL/GenBank/DDBJ databases">
        <authorList>
            <person name="de Groot N.N."/>
        </authorList>
    </citation>
    <scope>NUCLEOTIDE SEQUENCE [LARGE SCALE GENOMIC DNA]</scope>
    <source>
        <strain evidence="3 4">DSM 16859</strain>
    </source>
</reference>
<dbReference type="RefSeq" id="WP_177170016.1">
    <property type="nucleotide sequence ID" value="NZ_FOGZ01000002.1"/>
</dbReference>
<feature type="region of interest" description="Disordered" evidence="1">
    <location>
        <begin position="185"/>
        <end position="214"/>
    </location>
</feature>
<evidence type="ECO:0000256" key="2">
    <source>
        <dbReference type="SAM" id="Phobius"/>
    </source>
</evidence>
<dbReference type="InterPro" id="IPR005325">
    <property type="entry name" value="DUF308_memb"/>
</dbReference>
<dbReference type="STRING" id="64702.SAMN05443377_102118"/>
<evidence type="ECO:0000313" key="3">
    <source>
        <dbReference type="EMBL" id="SER55187.1"/>
    </source>
</evidence>
<keyword evidence="4" id="KW-1185">Reference proteome</keyword>
<organism evidence="3 4">
    <name type="scientific">Propionibacterium cyclohexanicum</name>
    <dbReference type="NCBI Taxonomy" id="64702"/>
    <lineage>
        <taxon>Bacteria</taxon>
        <taxon>Bacillati</taxon>
        <taxon>Actinomycetota</taxon>
        <taxon>Actinomycetes</taxon>
        <taxon>Propionibacteriales</taxon>
        <taxon>Propionibacteriaceae</taxon>
        <taxon>Propionibacterium</taxon>
    </lineage>
</organism>
<feature type="transmembrane region" description="Helical" evidence="2">
    <location>
        <begin position="42"/>
        <end position="60"/>
    </location>
</feature>
<evidence type="ECO:0000313" key="4">
    <source>
        <dbReference type="Proteomes" id="UP000198815"/>
    </source>
</evidence>
<accession>A0A1H9Q3Z6</accession>
<feature type="transmembrane region" description="Helical" evidence="2">
    <location>
        <begin position="128"/>
        <end position="148"/>
    </location>
</feature>
<dbReference type="EMBL" id="FOGZ01000002">
    <property type="protein sequence ID" value="SER55187.1"/>
    <property type="molecule type" value="Genomic_DNA"/>
</dbReference>
<feature type="transmembrane region" description="Helical" evidence="2">
    <location>
        <begin position="99"/>
        <end position="121"/>
    </location>
</feature>
<gene>
    <name evidence="3" type="ORF">SAMN05443377_102118</name>
</gene>
<dbReference type="Pfam" id="PF03729">
    <property type="entry name" value="DUF308"/>
    <property type="match status" value="2"/>
</dbReference>
<keyword evidence="2" id="KW-0472">Membrane</keyword>
<feature type="transmembrane region" description="Helical" evidence="2">
    <location>
        <begin position="14"/>
        <end position="36"/>
    </location>
</feature>
<proteinExistence type="predicted"/>
<protein>
    <submittedName>
        <fullName evidence="3">Uncharacterized membrane protein HdeD, DUF308 family</fullName>
    </submittedName>
</protein>
<keyword evidence="2" id="KW-1133">Transmembrane helix</keyword>